<protein>
    <submittedName>
        <fullName evidence="1">Uncharacterized protein</fullName>
    </submittedName>
</protein>
<sequence>MGHQSTGPQVRDAERERRVHAFRLARIERKSTDKSQGLTQRRLTKCRFPILKKQYLVRDGEVLHADLSSPDPIDE</sequence>
<dbReference type="Proteomes" id="UP000608850">
    <property type="component" value="Unassembled WGS sequence"/>
</dbReference>
<reference evidence="1 2" key="1">
    <citation type="journal article" date="2019" name="Int. J. Syst. Evol. Microbiol.">
        <title>The Global Catalogue of Microorganisms (GCM) 10K type strain sequencing project: providing services to taxonomists for standard genome sequencing and annotation.</title>
        <authorList>
            <consortium name="The Broad Institute Genomics Platform"/>
            <consortium name="The Broad Institute Genome Sequencing Center for Infectious Disease"/>
            <person name="Wu L."/>
            <person name="Ma J."/>
        </authorList>
    </citation>
    <scope>NUCLEOTIDE SEQUENCE [LARGE SCALE GENOMIC DNA]</scope>
    <source>
        <strain evidence="1 2">JCM 16331</strain>
    </source>
</reference>
<gene>
    <name evidence="1" type="ORF">GCM10009021_27230</name>
</gene>
<evidence type="ECO:0000313" key="2">
    <source>
        <dbReference type="Proteomes" id="UP000608850"/>
    </source>
</evidence>
<proteinExistence type="predicted"/>
<comment type="caution">
    <text evidence="1">The sequence shown here is derived from an EMBL/GenBank/DDBJ whole genome shotgun (WGS) entry which is preliminary data.</text>
</comment>
<organism evidence="1 2">
    <name type="scientific">Halarchaeum nitratireducens</name>
    <dbReference type="NCBI Taxonomy" id="489913"/>
    <lineage>
        <taxon>Archaea</taxon>
        <taxon>Methanobacteriati</taxon>
        <taxon>Methanobacteriota</taxon>
        <taxon>Stenosarchaea group</taxon>
        <taxon>Halobacteria</taxon>
        <taxon>Halobacteriales</taxon>
        <taxon>Halobacteriaceae</taxon>
    </lineage>
</organism>
<keyword evidence="2" id="KW-1185">Reference proteome</keyword>
<accession>A0A830GES5</accession>
<dbReference type="AlphaFoldDB" id="A0A830GES5"/>
<name>A0A830GES5_9EURY</name>
<evidence type="ECO:0000313" key="1">
    <source>
        <dbReference type="EMBL" id="GGN24082.1"/>
    </source>
</evidence>
<dbReference type="EMBL" id="BMOQ01000008">
    <property type="protein sequence ID" value="GGN24082.1"/>
    <property type="molecule type" value="Genomic_DNA"/>
</dbReference>